<proteinExistence type="predicted"/>
<protein>
    <submittedName>
        <fullName evidence="1">RCG49107</fullName>
    </submittedName>
</protein>
<gene>
    <name evidence="1" type="ORF">rCG_49107</name>
</gene>
<sequence>MSIRVTFVMHSFWRQDSFYFIFLSFVLNSQPR</sequence>
<dbReference type="AlphaFoldDB" id="A6IG07"/>
<evidence type="ECO:0000313" key="2">
    <source>
        <dbReference type="Proteomes" id="UP000234681"/>
    </source>
</evidence>
<accession>A6IG07</accession>
<dbReference type="EMBL" id="CH473960">
    <property type="protein sequence ID" value="EDM16891.1"/>
    <property type="molecule type" value="Genomic_DNA"/>
</dbReference>
<reference evidence="1 2" key="1">
    <citation type="submission" date="2005-09" db="EMBL/GenBank/DDBJ databases">
        <authorList>
            <person name="Mural R.J."/>
            <person name="Li P.W."/>
            <person name="Adams M.D."/>
            <person name="Amanatides P.G."/>
            <person name="Baden-Tillson H."/>
            <person name="Barnstead M."/>
            <person name="Chin S.H."/>
            <person name="Dew I."/>
            <person name="Evans C.A."/>
            <person name="Ferriera S."/>
            <person name="Flanigan M."/>
            <person name="Fosler C."/>
            <person name="Glodek A."/>
            <person name="Gu Z."/>
            <person name="Holt R.A."/>
            <person name="Jennings D."/>
            <person name="Kraft C.L."/>
            <person name="Lu F."/>
            <person name="Nguyen T."/>
            <person name="Nusskern D.R."/>
            <person name="Pfannkoch C.M."/>
            <person name="Sitter C."/>
            <person name="Sutton G.G."/>
            <person name="Venter J.C."/>
            <person name="Wang Z."/>
            <person name="Woodage T."/>
            <person name="Zheng X.H."/>
            <person name="Zhong F."/>
        </authorList>
    </citation>
    <scope>NUCLEOTIDE SEQUENCE [LARGE SCALE GENOMIC DNA]</scope>
    <source>
        <strain>BN</strain>
        <strain evidence="2">Sprague-Dawley</strain>
    </source>
</reference>
<name>A6IG07_RAT</name>
<organism evidence="1 2">
    <name type="scientific">Rattus norvegicus</name>
    <name type="common">Rat</name>
    <dbReference type="NCBI Taxonomy" id="10116"/>
    <lineage>
        <taxon>Eukaryota</taxon>
        <taxon>Metazoa</taxon>
        <taxon>Chordata</taxon>
        <taxon>Craniata</taxon>
        <taxon>Vertebrata</taxon>
        <taxon>Euteleostomi</taxon>
        <taxon>Mammalia</taxon>
        <taxon>Eutheria</taxon>
        <taxon>Euarchontoglires</taxon>
        <taxon>Glires</taxon>
        <taxon>Rodentia</taxon>
        <taxon>Myomorpha</taxon>
        <taxon>Muroidea</taxon>
        <taxon>Muridae</taxon>
        <taxon>Murinae</taxon>
        <taxon>Rattus</taxon>
    </lineage>
</organism>
<evidence type="ECO:0000313" key="1">
    <source>
        <dbReference type="EMBL" id="EDM16891.1"/>
    </source>
</evidence>
<dbReference type="Proteomes" id="UP000234681">
    <property type="component" value="Chromosome 7"/>
</dbReference>